<accession>A0A135SZF0</accession>
<evidence type="ECO:0000313" key="3">
    <source>
        <dbReference type="Proteomes" id="UP000070054"/>
    </source>
</evidence>
<dbReference type="Proteomes" id="UP000070054">
    <property type="component" value="Unassembled WGS sequence"/>
</dbReference>
<dbReference type="OrthoDB" id="4849518at2759"/>
<name>A0A135SZF0_9PEZI</name>
<feature type="compositionally biased region" description="Acidic residues" evidence="1">
    <location>
        <begin position="81"/>
        <end position="90"/>
    </location>
</feature>
<evidence type="ECO:0000256" key="1">
    <source>
        <dbReference type="SAM" id="MobiDB-lite"/>
    </source>
</evidence>
<reference evidence="2 3" key="1">
    <citation type="submission" date="2014-02" db="EMBL/GenBank/DDBJ databases">
        <title>The genome sequence of Colletotrichum nymphaeae SA-01.</title>
        <authorList>
            <person name="Baroncelli R."/>
            <person name="Thon M.R."/>
        </authorList>
    </citation>
    <scope>NUCLEOTIDE SEQUENCE [LARGE SCALE GENOMIC DNA]</scope>
    <source>
        <strain evidence="2 3">SA-01</strain>
    </source>
</reference>
<keyword evidence="3" id="KW-1185">Reference proteome</keyword>
<organism evidence="2 3">
    <name type="scientific">Colletotrichum nymphaeae SA-01</name>
    <dbReference type="NCBI Taxonomy" id="1460502"/>
    <lineage>
        <taxon>Eukaryota</taxon>
        <taxon>Fungi</taxon>
        <taxon>Dikarya</taxon>
        <taxon>Ascomycota</taxon>
        <taxon>Pezizomycotina</taxon>
        <taxon>Sordariomycetes</taxon>
        <taxon>Hypocreomycetidae</taxon>
        <taxon>Glomerellales</taxon>
        <taxon>Glomerellaceae</taxon>
        <taxon>Colletotrichum</taxon>
        <taxon>Colletotrichum acutatum species complex</taxon>
    </lineage>
</organism>
<protein>
    <submittedName>
        <fullName evidence="2">Uncharacterized protein</fullName>
    </submittedName>
</protein>
<gene>
    <name evidence="2" type="ORF">CNYM01_12463</name>
</gene>
<feature type="compositionally biased region" description="Basic and acidic residues" evidence="1">
    <location>
        <begin position="17"/>
        <end position="37"/>
    </location>
</feature>
<feature type="region of interest" description="Disordered" evidence="1">
    <location>
        <begin position="207"/>
        <end position="299"/>
    </location>
</feature>
<evidence type="ECO:0000313" key="2">
    <source>
        <dbReference type="EMBL" id="KXH41293.1"/>
    </source>
</evidence>
<dbReference type="AlphaFoldDB" id="A0A135SZF0"/>
<feature type="region of interest" description="Disordered" evidence="1">
    <location>
        <begin position="73"/>
        <end position="131"/>
    </location>
</feature>
<comment type="caution">
    <text evidence="2">The sequence shown here is derived from an EMBL/GenBank/DDBJ whole genome shotgun (WGS) entry which is preliminary data.</text>
</comment>
<dbReference type="EMBL" id="JEMN01001293">
    <property type="protein sequence ID" value="KXH41293.1"/>
    <property type="molecule type" value="Genomic_DNA"/>
</dbReference>
<proteinExistence type="predicted"/>
<feature type="region of interest" description="Disordered" evidence="1">
    <location>
        <begin position="17"/>
        <end position="51"/>
    </location>
</feature>
<sequence length="299" mass="33290">MLRLDPTVIRITLSEVKQYERQRKAQDRGGRGNDAHSSRQAPTSGPLHDSLRLRFVPDSILPDQYSIEIYDSPTAFNHHDDDDDGETVADESEKINTSPSDSEDEREEAGSESMEDTYEDRLPGLNTPRLPLPLPFSATARVTTATNHPGNIIRLPRGLRHGEPRRIAHLSSETLSTRAAAVISRHDDLSTRQTLRQITLHDNDAANKWQSHAPGDSTEAQQQGRLQPPFLPSMSSPSSRSPRHGERANITARGIPPEAIRQLGVTVDLEETSEQGMSMRSLVAPSQHRQDEVQNLEDQ</sequence>